<dbReference type="CDD" id="cd04455">
    <property type="entry name" value="S1_NusA"/>
    <property type="match status" value="1"/>
</dbReference>
<dbReference type="InterPro" id="IPR036555">
    <property type="entry name" value="NusA_N_sf"/>
</dbReference>
<dbReference type="PANTHER" id="PTHR22648">
    <property type="entry name" value="TRANSCRIPTION TERMINATION FACTOR NUSA"/>
    <property type="match status" value="1"/>
</dbReference>
<dbReference type="Pfam" id="PF13184">
    <property type="entry name" value="KH_NusA_1st"/>
    <property type="match status" value="1"/>
</dbReference>
<accession>A0A2M7RML8</accession>
<dbReference type="InterPro" id="IPR025249">
    <property type="entry name" value="TF_NusA_KH_1st"/>
</dbReference>
<evidence type="ECO:0000256" key="6">
    <source>
        <dbReference type="ARBA" id="ARBA00023163"/>
    </source>
</evidence>
<dbReference type="SUPFAM" id="SSF54814">
    <property type="entry name" value="Prokaryotic type KH domain (KH-domain type II)"/>
    <property type="match status" value="2"/>
</dbReference>
<dbReference type="EMBL" id="PFMI01000047">
    <property type="protein sequence ID" value="PIZ00718.1"/>
    <property type="molecule type" value="Genomic_DNA"/>
</dbReference>
<comment type="function">
    <text evidence="7">Participates in both transcription termination and antitermination.</text>
</comment>
<dbReference type="GO" id="GO:0003700">
    <property type="term" value="F:DNA-binding transcription factor activity"/>
    <property type="evidence" value="ECO:0007669"/>
    <property type="project" value="InterPro"/>
</dbReference>
<evidence type="ECO:0000259" key="8">
    <source>
        <dbReference type="PROSITE" id="PS50126"/>
    </source>
</evidence>
<dbReference type="SUPFAM" id="SSF50249">
    <property type="entry name" value="Nucleic acid-binding proteins"/>
    <property type="match status" value="1"/>
</dbReference>
<dbReference type="PANTHER" id="PTHR22648:SF0">
    <property type="entry name" value="TRANSCRIPTION TERMINATION_ANTITERMINATION PROTEIN NUSA"/>
    <property type="match status" value="1"/>
</dbReference>
<evidence type="ECO:0000313" key="10">
    <source>
        <dbReference type="Proteomes" id="UP000229371"/>
    </source>
</evidence>
<dbReference type="InterPro" id="IPR013735">
    <property type="entry name" value="TF_NusA_N"/>
</dbReference>
<dbReference type="Pfam" id="PF00575">
    <property type="entry name" value="S1"/>
    <property type="match status" value="1"/>
</dbReference>
<gene>
    <name evidence="7 9" type="primary">nusA</name>
    <name evidence="9" type="ORF">COY61_01790</name>
</gene>
<dbReference type="FunFam" id="3.30.300.20:FF:000002">
    <property type="entry name" value="Transcription termination/antitermination protein NusA"/>
    <property type="match status" value="1"/>
</dbReference>
<evidence type="ECO:0000256" key="5">
    <source>
        <dbReference type="ARBA" id="ARBA00023015"/>
    </source>
</evidence>
<dbReference type="CDD" id="cd22529">
    <property type="entry name" value="KH-II_NusA_rpt2"/>
    <property type="match status" value="1"/>
</dbReference>
<keyword evidence="4 7" id="KW-0694">RNA-binding</keyword>
<keyword evidence="6 7" id="KW-0804">Transcription</keyword>
<dbReference type="Gene3D" id="2.40.50.140">
    <property type="entry name" value="Nucleic acid-binding proteins"/>
    <property type="match status" value="1"/>
</dbReference>
<dbReference type="AlphaFoldDB" id="A0A2M7RML8"/>
<dbReference type="PROSITE" id="PS50126">
    <property type="entry name" value="S1"/>
    <property type="match status" value="1"/>
</dbReference>
<comment type="subcellular location">
    <subcellularLocation>
        <location evidence="7">Cytoplasm</location>
    </subcellularLocation>
</comment>
<comment type="similarity">
    <text evidence="7">Belongs to the NusA family.</text>
</comment>
<dbReference type="InterPro" id="IPR003029">
    <property type="entry name" value="S1_domain"/>
</dbReference>
<dbReference type="InterPro" id="IPR012340">
    <property type="entry name" value="NA-bd_OB-fold"/>
</dbReference>
<dbReference type="Pfam" id="PF26594">
    <property type="entry name" value="KH_NusA_2nd"/>
    <property type="match status" value="1"/>
</dbReference>
<dbReference type="InterPro" id="IPR015946">
    <property type="entry name" value="KH_dom-like_a/b"/>
</dbReference>
<dbReference type="InterPro" id="IPR009019">
    <property type="entry name" value="KH_sf_prok-type"/>
</dbReference>
<evidence type="ECO:0000313" key="9">
    <source>
        <dbReference type="EMBL" id="PIZ00718.1"/>
    </source>
</evidence>
<dbReference type="InterPro" id="IPR010213">
    <property type="entry name" value="TF_NusA"/>
</dbReference>
<dbReference type="InterPro" id="IPR030842">
    <property type="entry name" value="TF_NusA_bacterial"/>
</dbReference>
<dbReference type="CDD" id="cd02134">
    <property type="entry name" value="KH-II_NusA_rpt1"/>
    <property type="match status" value="1"/>
</dbReference>
<dbReference type="FunFam" id="3.30.300.20:FF:000005">
    <property type="entry name" value="Transcription termination/antitermination protein NusA"/>
    <property type="match status" value="1"/>
</dbReference>
<dbReference type="GO" id="GO:0005829">
    <property type="term" value="C:cytosol"/>
    <property type="evidence" value="ECO:0007669"/>
    <property type="project" value="TreeGrafter"/>
</dbReference>
<dbReference type="Gene3D" id="3.30.300.20">
    <property type="match status" value="2"/>
</dbReference>
<dbReference type="PROSITE" id="PS50084">
    <property type="entry name" value="KH_TYPE_1"/>
    <property type="match status" value="1"/>
</dbReference>
<dbReference type="Gene3D" id="3.30.1480.10">
    <property type="entry name" value="NusA, N-terminal domain"/>
    <property type="match status" value="1"/>
</dbReference>
<evidence type="ECO:0000256" key="2">
    <source>
        <dbReference type="ARBA" id="ARBA00022490"/>
    </source>
</evidence>
<sequence>MDLKILTSAIMEIAEEKGISQEKVKEIIEIALATAYKKEYGAKGEKYETNFNPKTGEINFWQIKQVVLKEQIFSKEETDKIKKTGEETLEDKIYFNPERHILLEEAKKIEPQITAGEFLKILAEKKQEFGRIAAQTAKQVILQKIKEAEKEVILKEYQEKQGELVSGIVQRVESSAVFFDIGKISGILAKTEQIPGEFYQIGKRLKLYLLKIEDEQKNPLIFVSRAYPKLVSKLFELEVPEISTGQVNIKSIAREPGSRTKIAVHTTEKDIDPIGALVGQRGTRIMTVINELGGEKIDVVEWSENPDKYIVNSLNPAKILEVKILPRNKAEAIVSADQLSLAIGKDGQNVRLAAKLTGWKIDIKPNTETKI</sequence>
<proteinExistence type="inferred from homology"/>
<comment type="caution">
    <text evidence="9">The sequence shown here is derived from an EMBL/GenBank/DDBJ whole genome shotgun (WGS) entry which is preliminary data.</text>
</comment>
<evidence type="ECO:0000256" key="1">
    <source>
        <dbReference type="ARBA" id="ARBA00022472"/>
    </source>
</evidence>
<feature type="domain" description="S1 motif" evidence="8">
    <location>
        <begin position="162"/>
        <end position="225"/>
    </location>
</feature>
<organism evidence="9 10">
    <name type="scientific">bacterium (Candidatus Gribaldobacteria) CG_4_10_14_0_8_um_filter_33_9</name>
    <dbReference type="NCBI Taxonomy" id="2014266"/>
    <lineage>
        <taxon>Bacteria</taxon>
        <taxon>Candidatus Gribaldobacteria</taxon>
    </lineage>
</organism>
<dbReference type="GO" id="GO:0003723">
    <property type="term" value="F:RNA binding"/>
    <property type="evidence" value="ECO:0007669"/>
    <property type="project" value="UniProtKB-UniRule"/>
</dbReference>
<dbReference type="GO" id="GO:0006353">
    <property type="term" value="P:DNA-templated transcription termination"/>
    <property type="evidence" value="ECO:0007669"/>
    <property type="project" value="UniProtKB-UniRule"/>
</dbReference>
<dbReference type="HAMAP" id="MF_00945_B">
    <property type="entry name" value="NusA_B"/>
    <property type="match status" value="1"/>
</dbReference>
<keyword evidence="1 7" id="KW-0806">Transcription termination</keyword>
<reference evidence="10" key="1">
    <citation type="submission" date="2017-09" db="EMBL/GenBank/DDBJ databases">
        <title>Depth-based differentiation of microbial function through sediment-hosted aquifers and enrichment of novel symbionts in the deep terrestrial subsurface.</title>
        <authorList>
            <person name="Probst A.J."/>
            <person name="Ladd B."/>
            <person name="Jarett J.K."/>
            <person name="Geller-Mcgrath D.E."/>
            <person name="Sieber C.M.K."/>
            <person name="Emerson J.B."/>
            <person name="Anantharaman K."/>
            <person name="Thomas B.C."/>
            <person name="Malmstrom R."/>
            <person name="Stieglmeier M."/>
            <person name="Klingl A."/>
            <person name="Woyke T."/>
            <person name="Ryan C.M."/>
            <person name="Banfield J.F."/>
        </authorList>
    </citation>
    <scope>NUCLEOTIDE SEQUENCE [LARGE SCALE GENOMIC DNA]</scope>
</reference>
<keyword evidence="2 7" id="KW-0963">Cytoplasm</keyword>
<dbReference type="SMART" id="SM00316">
    <property type="entry name" value="S1"/>
    <property type="match status" value="1"/>
</dbReference>
<dbReference type="Proteomes" id="UP000229371">
    <property type="component" value="Unassembled WGS sequence"/>
</dbReference>
<keyword evidence="5 7" id="KW-0805">Transcription regulation</keyword>
<comment type="subunit">
    <text evidence="7">Monomer. Binds directly to the core enzyme of the DNA-dependent RNA polymerase and to nascent RNA.</text>
</comment>
<keyword evidence="3 7" id="KW-0889">Transcription antitermination</keyword>
<dbReference type="Pfam" id="PF08529">
    <property type="entry name" value="NusA_N"/>
    <property type="match status" value="1"/>
</dbReference>
<dbReference type="SUPFAM" id="SSF69705">
    <property type="entry name" value="Transcription factor NusA, N-terminal domain"/>
    <property type="match status" value="1"/>
</dbReference>
<evidence type="ECO:0000256" key="3">
    <source>
        <dbReference type="ARBA" id="ARBA00022814"/>
    </source>
</evidence>
<dbReference type="InterPro" id="IPR058582">
    <property type="entry name" value="KH_NusA_2nd"/>
</dbReference>
<protein>
    <recommendedName>
        <fullName evidence="7">Transcription termination/antitermination protein NusA</fullName>
    </recommendedName>
</protein>
<dbReference type="GO" id="GO:0031564">
    <property type="term" value="P:transcription antitermination"/>
    <property type="evidence" value="ECO:0007669"/>
    <property type="project" value="UniProtKB-UniRule"/>
</dbReference>
<evidence type="ECO:0000256" key="7">
    <source>
        <dbReference type="HAMAP-Rule" id="MF_00945"/>
    </source>
</evidence>
<name>A0A2M7RML8_9BACT</name>
<dbReference type="NCBIfam" id="TIGR01953">
    <property type="entry name" value="NusA"/>
    <property type="match status" value="1"/>
</dbReference>
<evidence type="ECO:0000256" key="4">
    <source>
        <dbReference type="ARBA" id="ARBA00022884"/>
    </source>
</evidence>